<evidence type="ECO:0000256" key="1">
    <source>
        <dbReference type="ARBA" id="ARBA00004173"/>
    </source>
</evidence>
<feature type="region of interest" description="Disordered" evidence="8">
    <location>
        <begin position="840"/>
        <end position="862"/>
    </location>
</feature>
<keyword evidence="2" id="KW-0479">Metal-binding</keyword>
<sequence>MYRAKELQRACPRSQAWLRQALANGLIGAESQASTSTTTLKTSTRRFTAAARQRQSTVQTQRQSSKQLRPFSTSRTVCQDDKDAKAEAGNDKADIEVFVRDARAIFGNTLPKDYLNEEEYKLYLRLYGAPLRETQPEDVAILQSAERLRQAQEAGAKDGLGDIPTLSEDDYRVNVNERGQQYINVNASARIYEQSIEEVDPALADGEEYNPKNYEAEEYEAEDYERLTDDNATTTAPPIDENTNYMQARARSERQYNMLTRLQQDFETARLKAEDEAKLQKHKELQEEADLAAAAAKAIEDEEGFIETYDQPHEEEEWGAEDDEFRDDPQDAAFFGNSVSRVHPLTRLGHSRTNPSTVQLPKANFVEPITEMLKRTKINHVRMAAGEAFGGMDFPHSPRTVASPSKTKRGAGTYQQMPVAMEAGQTSMRDIEADVYISTVLPYVYTTAMSTLTEVRRRLGPSWVENMIFKADGSNPRVLDVGGGGGALAAWNSVFRAELSMLRDRGRLPKRKEPAISDIVQAEDEAMDAEELEALGMIVKARPTKDEQSQRRRLERIVVVGNDQLRYRVSRMLHDTTFIPRLPDLLHSSENTKRHIDAPATPHPKGRGRPKTYDVIIASHLLLPTDKPHERHAIVNNLWASLNPDGGVLIILEKGHPRGFEAVADARQLILDKHLEPPSQGSQHEPSDGANPFFDGRKDREPGMIIAPCTSHGKCPMYLTPGLSHGRKDFCHFSQRFTRPPFLQRLLLGTHHNHENVDFSYIAVQRGTQKADLPAEQKDKVPNTPELDDRIRTDLAKVYGISSDIPLPPQAPLVQGRQAADAAFEGFANVWTAPEIPDADVANPAFRQPPLPPPPPPKDAVNPHPLALARTVMPALKRQGHVTLDVCTPAGQLERWTVPRSFGKQAYHDARKVRWGDLWALGAKTRVPKTVRLGRHLVEKKKREEEEALLNMEGLEYGDEEPAVAKRTRNRQRAKWEKKTRGGKFGSKNKTPKLRGSREEQAEAFMKKLKDVVYDDKHDHV</sequence>
<evidence type="ECO:0000256" key="5">
    <source>
        <dbReference type="ARBA" id="ARBA00023014"/>
    </source>
</evidence>
<evidence type="ECO:0000256" key="7">
    <source>
        <dbReference type="ARBA" id="ARBA00045681"/>
    </source>
</evidence>
<dbReference type="PANTHER" id="PTHR13184">
    <property type="entry name" value="37S RIBOSOMAL PROTEIN S22"/>
    <property type="match status" value="1"/>
</dbReference>
<name>A0ABR3Z2Q1_9PEZI</name>
<comment type="function">
    <text evidence="7">Mitochondrial ribosome (mitoribosome) assembly factor. Binds at the interface of the head and body domains of the mitochondrial small ribosomal subunit (mt-SSU), occluding the mRNA channel and preventing compaction of the head domain towards the body. Probable inactive methyltransferase: retains the characteristic folding and ability to bind S-adenosyl-L-methionine, but it probably lost its methyltransferase activity.</text>
</comment>
<reference evidence="9 10" key="1">
    <citation type="journal article" date="2024" name="IMA Fungus">
        <title>IMA Genome - F19 : A genome assembly and annotation guide to empower mycologists, including annotated draft genome sequences of Ceratocystis pirilliformis, Diaporthe australafricana, Fusarium ophioides, Paecilomyces lecythidis, and Sporothrix stenoceras.</title>
        <authorList>
            <person name="Aylward J."/>
            <person name="Wilson A.M."/>
            <person name="Visagie C.M."/>
            <person name="Spraker J."/>
            <person name="Barnes I."/>
            <person name="Buitendag C."/>
            <person name="Ceriani C."/>
            <person name="Del Mar Angel L."/>
            <person name="du Plessis D."/>
            <person name="Fuchs T."/>
            <person name="Gasser K."/>
            <person name="Kramer D."/>
            <person name="Li W."/>
            <person name="Munsamy K."/>
            <person name="Piso A."/>
            <person name="Price J.L."/>
            <person name="Sonnekus B."/>
            <person name="Thomas C."/>
            <person name="van der Nest A."/>
            <person name="van Dijk A."/>
            <person name="van Heerden A."/>
            <person name="van Vuuren N."/>
            <person name="Yilmaz N."/>
            <person name="Duong T.A."/>
            <person name="van der Merwe N.A."/>
            <person name="Wingfield M.J."/>
            <person name="Wingfield B.D."/>
        </authorList>
    </citation>
    <scope>NUCLEOTIDE SEQUENCE [LARGE SCALE GENOMIC DNA]</scope>
    <source>
        <strain evidence="9 10">CMW 5346</strain>
    </source>
</reference>
<evidence type="ECO:0000313" key="9">
    <source>
        <dbReference type="EMBL" id="KAL1894909.1"/>
    </source>
</evidence>
<evidence type="ECO:0000256" key="3">
    <source>
        <dbReference type="ARBA" id="ARBA00022946"/>
    </source>
</evidence>
<dbReference type="PANTHER" id="PTHR13184:SF5">
    <property type="entry name" value="METHYLTRANSFERASE-LIKE PROTEIN 17, MITOCHONDRIAL"/>
    <property type="match status" value="1"/>
</dbReference>
<gene>
    <name evidence="9" type="primary">RSM22</name>
    <name evidence="9" type="ORF">Sste5346_005596</name>
</gene>
<keyword evidence="4" id="KW-0408">Iron</keyword>
<evidence type="ECO:0000256" key="8">
    <source>
        <dbReference type="SAM" id="MobiDB-lite"/>
    </source>
</evidence>
<organism evidence="9 10">
    <name type="scientific">Sporothrix stenoceras</name>
    <dbReference type="NCBI Taxonomy" id="5173"/>
    <lineage>
        <taxon>Eukaryota</taxon>
        <taxon>Fungi</taxon>
        <taxon>Dikarya</taxon>
        <taxon>Ascomycota</taxon>
        <taxon>Pezizomycotina</taxon>
        <taxon>Sordariomycetes</taxon>
        <taxon>Sordariomycetidae</taxon>
        <taxon>Ophiostomatales</taxon>
        <taxon>Ophiostomataceae</taxon>
        <taxon>Sporothrix</taxon>
    </lineage>
</organism>
<evidence type="ECO:0000313" key="10">
    <source>
        <dbReference type="Proteomes" id="UP001583186"/>
    </source>
</evidence>
<dbReference type="GO" id="GO:0005840">
    <property type="term" value="C:ribosome"/>
    <property type="evidence" value="ECO:0007669"/>
    <property type="project" value="UniProtKB-KW"/>
</dbReference>
<evidence type="ECO:0000256" key="4">
    <source>
        <dbReference type="ARBA" id="ARBA00023004"/>
    </source>
</evidence>
<dbReference type="Proteomes" id="UP001583186">
    <property type="component" value="Unassembled WGS sequence"/>
</dbReference>
<dbReference type="InterPro" id="IPR052571">
    <property type="entry name" value="Mt_RNA_Methyltransferase"/>
</dbReference>
<feature type="region of interest" description="Disordered" evidence="8">
    <location>
        <begin position="51"/>
        <end position="86"/>
    </location>
</feature>
<comment type="subcellular location">
    <subcellularLocation>
        <location evidence="1">Mitochondrion</location>
    </subcellularLocation>
</comment>
<keyword evidence="3" id="KW-0809">Transit peptide</keyword>
<keyword evidence="10" id="KW-1185">Reference proteome</keyword>
<feature type="compositionally biased region" description="Polar residues" evidence="8">
    <location>
        <begin position="66"/>
        <end position="77"/>
    </location>
</feature>
<feature type="region of interest" description="Disordered" evidence="8">
    <location>
        <begin position="590"/>
        <end position="610"/>
    </location>
</feature>
<evidence type="ECO:0000256" key="6">
    <source>
        <dbReference type="ARBA" id="ARBA00023128"/>
    </source>
</evidence>
<dbReference type="Pfam" id="PF09243">
    <property type="entry name" value="Rsm22"/>
    <property type="match status" value="2"/>
</dbReference>
<keyword evidence="5" id="KW-0411">Iron-sulfur</keyword>
<keyword evidence="9" id="KW-0687">Ribonucleoprotein</keyword>
<comment type="caution">
    <text evidence="9">The sequence shown here is derived from an EMBL/GenBank/DDBJ whole genome shotgun (WGS) entry which is preliminary data.</text>
</comment>
<feature type="compositionally biased region" description="Pro residues" evidence="8">
    <location>
        <begin position="847"/>
        <end position="858"/>
    </location>
</feature>
<evidence type="ECO:0000256" key="2">
    <source>
        <dbReference type="ARBA" id="ARBA00022723"/>
    </source>
</evidence>
<feature type="region of interest" description="Disordered" evidence="8">
    <location>
        <begin position="676"/>
        <end position="697"/>
    </location>
</feature>
<keyword evidence="6" id="KW-0496">Mitochondrion</keyword>
<protein>
    <submittedName>
        <fullName evidence="9">37S ribosomal protein S22</fullName>
    </submittedName>
</protein>
<dbReference type="EMBL" id="JAWCUI010000030">
    <property type="protein sequence ID" value="KAL1894909.1"/>
    <property type="molecule type" value="Genomic_DNA"/>
</dbReference>
<dbReference type="InterPro" id="IPR015324">
    <property type="entry name" value="Ribosomal_Rsm22-like"/>
</dbReference>
<keyword evidence="9" id="KW-0689">Ribosomal protein</keyword>
<accession>A0ABR3Z2Q1</accession>
<proteinExistence type="predicted"/>
<feature type="region of interest" description="Disordered" evidence="8">
    <location>
        <begin position="964"/>
        <end position="998"/>
    </location>
</feature>
<feature type="compositionally biased region" description="Low complexity" evidence="8">
    <location>
        <begin position="51"/>
        <end position="65"/>
    </location>
</feature>